<evidence type="ECO:0000313" key="11">
    <source>
        <dbReference type="Proteomes" id="UP000002866"/>
    </source>
</evidence>
<accession>I2GUU4</accession>
<dbReference type="EMBL" id="HE806316">
    <property type="protein sequence ID" value="CCH57896.1"/>
    <property type="molecule type" value="Genomic_DNA"/>
</dbReference>
<reference evidence="10 11" key="1">
    <citation type="journal article" date="2011" name="Proc. Natl. Acad. Sci. U.S.A.">
        <title>Evolutionary erosion of yeast sex chromosomes by mating-type switching accidents.</title>
        <authorList>
            <person name="Gordon J.L."/>
            <person name="Armisen D."/>
            <person name="Proux-Wera E."/>
            <person name="Oheigeartaigh S.S."/>
            <person name="Byrne K.P."/>
            <person name="Wolfe K.H."/>
        </authorList>
    </citation>
    <scope>NUCLEOTIDE SEQUENCE [LARGE SCALE GENOMIC DNA]</scope>
    <source>
        <strain evidence="11">ATCC 34711 / CBS 6284 / DSM 70876 / NBRC 10599 / NRRL Y-10934 / UCD 77-7</strain>
    </source>
</reference>
<evidence type="ECO:0000259" key="9">
    <source>
        <dbReference type="Pfam" id="PF10341"/>
    </source>
</evidence>
<dbReference type="KEGG" id="tbl:TBLA_0A00960"/>
<feature type="domain" description="Shelterin complex subunit TPP1/Est3" evidence="9">
    <location>
        <begin position="84"/>
        <end position="207"/>
    </location>
</feature>
<keyword evidence="3" id="KW-0158">Chromosome</keyword>
<dbReference type="STRING" id="1071380.I2GUU4"/>
<proteinExistence type="inferred from homology"/>
<keyword evidence="5" id="KW-0539">Nucleus</keyword>
<evidence type="ECO:0000256" key="5">
    <source>
        <dbReference type="ARBA" id="ARBA00023242"/>
    </source>
</evidence>
<dbReference type="FunCoup" id="I2GUU4">
    <property type="interactions" value="52"/>
</dbReference>
<protein>
    <recommendedName>
        <fullName evidence="7">Telomere replication protein EST3</fullName>
    </recommendedName>
</protein>
<sequence length="215" mass="24912">MFNNDAQSVFLKKWLKNLIQPLYSGIFKNDNNYSEQFQPISDCEWSELPNKFIPQGERVIRQISSEEMKMFGADSYNVIPLSSSLLSNNNHIIKITKFFKVNNYKICASVQDAECQILVELTPICVTEYERKTRDRMTSNTLDCLFVIGDCRLYFQNKNEVLHNFNCNTFRNIIPGLNALDRDSLIPVLVINQIICVDRHPSKSLSTLPFLHSYL</sequence>
<evidence type="ECO:0000256" key="2">
    <source>
        <dbReference type="ARBA" id="ARBA00004574"/>
    </source>
</evidence>
<evidence type="ECO:0000256" key="7">
    <source>
        <dbReference type="ARBA" id="ARBA00023906"/>
    </source>
</evidence>
<dbReference type="GeneID" id="14493718"/>
<dbReference type="GO" id="GO:0007004">
    <property type="term" value="P:telomere maintenance via telomerase"/>
    <property type="evidence" value="ECO:0007669"/>
    <property type="project" value="InterPro"/>
</dbReference>
<evidence type="ECO:0000256" key="3">
    <source>
        <dbReference type="ARBA" id="ARBA00022454"/>
    </source>
</evidence>
<dbReference type="AlphaFoldDB" id="I2GUU4"/>
<evidence type="ECO:0000256" key="4">
    <source>
        <dbReference type="ARBA" id="ARBA00022895"/>
    </source>
</evidence>
<organism evidence="10 11">
    <name type="scientific">Henningerozyma blattae (strain ATCC 34711 / CBS 6284 / DSM 70876 / NBRC 10599 / NRRL Y-10934 / UCD 77-7)</name>
    <name type="common">Yeast</name>
    <name type="synonym">Tetrapisispora blattae</name>
    <dbReference type="NCBI Taxonomy" id="1071380"/>
    <lineage>
        <taxon>Eukaryota</taxon>
        <taxon>Fungi</taxon>
        <taxon>Dikarya</taxon>
        <taxon>Ascomycota</taxon>
        <taxon>Saccharomycotina</taxon>
        <taxon>Saccharomycetes</taxon>
        <taxon>Saccharomycetales</taxon>
        <taxon>Saccharomycetaceae</taxon>
        <taxon>Henningerozyma</taxon>
    </lineage>
</organism>
<keyword evidence="11" id="KW-1185">Reference proteome</keyword>
<dbReference type="OrthoDB" id="4069148at2759"/>
<keyword evidence="4" id="KW-0779">Telomere</keyword>
<comment type="function">
    <text evidence="8">Component of the telomerase complex involved in telomere replication. Stimulates RNA/DNA heteroduplex unwinding which favors the telomere replication by the telomerase.</text>
</comment>
<evidence type="ECO:0000313" key="10">
    <source>
        <dbReference type="EMBL" id="CCH57896.1"/>
    </source>
</evidence>
<comment type="similarity">
    <text evidence="6">Belongs to the EST3 family.</text>
</comment>
<gene>
    <name evidence="10" type="primary">TBLA0A00960</name>
    <name evidence="10" type="ORF">TBLA_0A00960</name>
</gene>
<name>I2GUU4_HENB6</name>
<dbReference type="InterPro" id="IPR019437">
    <property type="entry name" value="TPP1/Est3"/>
</dbReference>
<evidence type="ECO:0000256" key="8">
    <source>
        <dbReference type="ARBA" id="ARBA00024878"/>
    </source>
</evidence>
<dbReference type="RefSeq" id="XP_004177415.1">
    <property type="nucleotide sequence ID" value="XM_004177367.1"/>
</dbReference>
<dbReference type="Pfam" id="PF10341">
    <property type="entry name" value="TPP1"/>
    <property type="match status" value="1"/>
</dbReference>
<evidence type="ECO:0000256" key="1">
    <source>
        <dbReference type="ARBA" id="ARBA00004123"/>
    </source>
</evidence>
<dbReference type="InParanoid" id="I2GUU4"/>
<dbReference type="GO" id="GO:0005697">
    <property type="term" value="C:telomerase holoenzyme complex"/>
    <property type="evidence" value="ECO:0007669"/>
    <property type="project" value="InterPro"/>
</dbReference>
<dbReference type="eggNOG" id="ENOG502S5B8">
    <property type="taxonomic scope" value="Eukaryota"/>
</dbReference>
<dbReference type="Gene3D" id="2.40.50.960">
    <property type="match status" value="1"/>
</dbReference>
<dbReference type="Proteomes" id="UP000002866">
    <property type="component" value="Chromosome 1"/>
</dbReference>
<dbReference type="GO" id="GO:0000781">
    <property type="term" value="C:chromosome, telomeric region"/>
    <property type="evidence" value="ECO:0007669"/>
    <property type="project" value="UniProtKB-SubCell"/>
</dbReference>
<dbReference type="HOGENOM" id="CLU_1489823_0_0_1"/>
<dbReference type="GO" id="GO:0042162">
    <property type="term" value="F:telomeric DNA binding"/>
    <property type="evidence" value="ECO:0007669"/>
    <property type="project" value="InterPro"/>
</dbReference>
<evidence type="ECO:0000256" key="6">
    <source>
        <dbReference type="ARBA" id="ARBA00023777"/>
    </source>
</evidence>
<comment type="subcellular location">
    <subcellularLocation>
        <location evidence="2">Chromosome</location>
        <location evidence="2">Telomere</location>
    </subcellularLocation>
    <subcellularLocation>
        <location evidence="1">Nucleus</location>
    </subcellularLocation>
</comment>